<keyword evidence="2" id="KW-1185">Reference proteome</keyword>
<dbReference type="EMBL" id="BJYG01000008">
    <property type="protein sequence ID" value="GEN62700.1"/>
    <property type="molecule type" value="Genomic_DNA"/>
</dbReference>
<gene>
    <name evidence="1" type="ORF">AOE01nite_09240</name>
</gene>
<comment type="caution">
    <text evidence="1">The sequence shown here is derived from an EMBL/GenBank/DDBJ whole genome shotgun (WGS) entry which is preliminary data.</text>
</comment>
<protein>
    <submittedName>
        <fullName evidence="1">Uncharacterized protein</fullName>
    </submittedName>
</protein>
<evidence type="ECO:0000313" key="1">
    <source>
        <dbReference type="EMBL" id="GEN62700.1"/>
    </source>
</evidence>
<reference evidence="1 2" key="1">
    <citation type="submission" date="2019-07" db="EMBL/GenBank/DDBJ databases">
        <title>Whole genome shotgun sequence of Acetobacter oeni NBRC 105207.</title>
        <authorList>
            <person name="Hosoyama A."/>
            <person name="Uohara A."/>
            <person name="Ohji S."/>
            <person name="Ichikawa N."/>
        </authorList>
    </citation>
    <scope>NUCLEOTIDE SEQUENCE [LARGE SCALE GENOMIC DNA]</scope>
    <source>
        <strain evidence="1 2">NBRC 105207</strain>
    </source>
</reference>
<evidence type="ECO:0000313" key="2">
    <source>
        <dbReference type="Proteomes" id="UP000321746"/>
    </source>
</evidence>
<dbReference type="Proteomes" id="UP000321746">
    <property type="component" value="Unassembled WGS sequence"/>
</dbReference>
<proteinExistence type="predicted"/>
<organism evidence="1 2">
    <name type="scientific">Acetobacter oeni</name>
    <dbReference type="NCBI Taxonomy" id="304077"/>
    <lineage>
        <taxon>Bacteria</taxon>
        <taxon>Pseudomonadati</taxon>
        <taxon>Pseudomonadota</taxon>
        <taxon>Alphaproteobacteria</taxon>
        <taxon>Acetobacterales</taxon>
        <taxon>Acetobacteraceae</taxon>
        <taxon>Acetobacter</taxon>
    </lineage>
</organism>
<accession>A0A511XIC8</accession>
<sequence>MIEHQKIDTGRVLRYRGDIHRVIFREQLVQCEWRRSYDRLVPMLIKEHFGDPGVLTRQFPCMKSTFVWKGDDFIISAEALANPNNEYHGLERLAAKSHQAGSWQLAGEYWLIAAGWRRNTMDAENERHVEALQFVLRHVEYNRALAEWKKKKRGRNAMPYPGQFGLSDD</sequence>
<name>A0A511XIC8_9PROT</name>
<dbReference type="RefSeq" id="WP_261765927.1">
    <property type="nucleotide sequence ID" value="NZ_BJYG01000008.1"/>
</dbReference>
<dbReference type="AlphaFoldDB" id="A0A511XIC8"/>